<dbReference type="Gene3D" id="3.20.110.10">
    <property type="entry name" value="Glycoside hydrolase 38, N terminal domain"/>
    <property type="match status" value="1"/>
</dbReference>
<dbReference type="AlphaFoldDB" id="A0AAN8YU78"/>
<dbReference type="SMART" id="SM00872">
    <property type="entry name" value="Alpha-mann_mid"/>
    <property type="match status" value="1"/>
</dbReference>
<evidence type="ECO:0000256" key="14">
    <source>
        <dbReference type="ARBA" id="ARBA00093232"/>
    </source>
</evidence>
<reference evidence="18 19" key="1">
    <citation type="submission" date="2023-12" db="EMBL/GenBank/DDBJ databases">
        <title>A high-quality genome assembly for Dillenia turbinata (Dilleniales).</title>
        <authorList>
            <person name="Chanderbali A."/>
        </authorList>
    </citation>
    <scope>NUCLEOTIDE SEQUENCE [LARGE SCALE GENOMIC DNA]</scope>
    <source>
        <strain evidence="18">LSX21</strain>
        <tissue evidence="18">Leaf</tissue>
    </source>
</reference>
<feature type="transmembrane region" description="Helical" evidence="16">
    <location>
        <begin position="38"/>
        <end position="64"/>
    </location>
</feature>
<sequence length="1154" mass="132482">MPFASSRRSNWANSLLPSSNSKSKILRKPRRRTNLKDFIFANFFTIGLSISLFFFLAVVIRFGVPNPWSSHFRARTRGSKIRKSVTRKPNELNDGVLGANVDMTTKDLYDKIEFLDVDGGPWKQGWIVSYKGNEWDSEKLKVFVVPHSHNDPGWKLTVDEYYDRQSRHILDTIVETLSKDVRRKFIWEEMSYLERWWRDASDTKRENFVNLVKNGQLEIVGGGWVMNDEANSHFFAIIEQITEGNMWLNDTVGVIPKNSWSIDPFGYSPTMAYLLRRMGFENMLIQRTHYELKKELALHKNLEYIWRQSWDAEETTDIFVHMMPFYSYDVPHTCGPEPAICCQFDFARMRGFVYGVCPWGQNPVETNQENVQERAMKLLDQYRKKSTLYRTNTLLVPLGDDFRYISIDEAEAQFRNYQMLFDHINSNPNLHAQVKFGTLEDYFRTLREEADRINYSFPGETGSGQVGGFPSLSGDFFTYADREHDYWSGYYVSRPFFKAVDRVLEQTLRATEMMIALLLGHCQRGQCEKLPISFAYKLTAARRNLALFQHHDGVTGTAKDHVVEDYGSRMHTSLQDLQFFMSKGVELLLGIRHEKSELSPSQFEPEQMRSKYNVQPVHRIITLPEGNSRMVVFFNPLEQTREEVVMVVVKRPDVTVLDSNLTCIPSQVSPEFQHDKSKIFTGRHRVHWKASIPAMGLQTYYIANGFAECEKAKPAKLQFSAKSDMSSCPGPYSCLKLGDMAEIKNRHQSLTFDVDLGLLQKISHKDGSQDVVGEEIAMYSSSGSGAYLFKPNGEAQPIIKAGGHMVIVQGSLMQEVFSYPKTPWDTTTPISHSTRVYNGDNTIQEYIIEKEYHVELLGPDFNDRELIVRYKTDVDNKRIFYSDLNGFQMSRRETYDKIPLQGNYYPMPSVAFMQGSNGRRFAVHSRQSLGVASLKEGWLEIMIDRRLVMDDGRGLGQGVMDNRPMNVIFHILVESNISATSDPILNPSPLSPSFLSHRISAHLNYPLHAFVAKQPQTTPTHPILKPFSPLAASLPCDLHIVNLKVPRLLRYSQQSTESSRFALMLHRWNWDSSYCRKARSQCSGISEEPVNLFSLFKEVSVVSARSTSLNLLHEDLEMLGYAEAEQFGDVVQEGHVFISPMEIQAYKLELRPNN</sequence>
<dbReference type="EC" id="3.2.1.-" evidence="15"/>
<dbReference type="InterPro" id="IPR027291">
    <property type="entry name" value="Glyco_hydro_38_N_sf"/>
</dbReference>
<dbReference type="Gene3D" id="2.60.40.1180">
    <property type="entry name" value="Golgi alpha-mannosidase II"/>
    <property type="match status" value="1"/>
</dbReference>
<keyword evidence="5 15" id="KW-0479">Metal-binding</keyword>
<dbReference type="Pfam" id="PF07748">
    <property type="entry name" value="Glyco_hydro_38C"/>
    <property type="match status" value="1"/>
</dbReference>
<evidence type="ECO:0000259" key="17">
    <source>
        <dbReference type="SMART" id="SM00872"/>
    </source>
</evidence>
<dbReference type="InterPro" id="IPR013780">
    <property type="entry name" value="Glyco_hydro_b"/>
</dbReference>
<evidence type="ECO:0000256" key="13">
    <source>
        <dbReference type="ARBA" id="ARBA00023295"/>
    </source>
</evidence>
<keyword evidence="11 16" id="KW-0472">Membrane</keyword>
<dbReference type="PANTHER" id="PTHR11607:SF3">
    <property type="entry name" value="LYSOSOMAL ALPHA-MANNOSIDASE"/>
    <property type="match status" value="1"/>
</dbReference>
<dbReference type="SUPFAM" id="SSF88713">
    <property type="entry name" value="Glycoside hydrolase/deacetylase"/>
    <property type="match status" value="1"/>
</dbReference>
<keyword evidence="12" id="KW-1015">Disulfide bond</keyword>
<dbReference type="CDD" id="cd10809">
    <property type="entry name" value="GH38N_AMII_GMII_SfManIII_like"/>
    <property type="match status" value="1"/>
</dbReference>
<evidence type="ECO:0000256" key="6">
    <source>
        <dbReference type="ARBA" id="ARBA00022801"/>
    </source>
</evidence>
<keyword evidence="10" id="KW-0333">Golgi apparatus</keyword>
<keyword evidence="4 16" id="KW-0812">Transmembrane</keyword>
<comment type="cofactor">
    <cofactor evidence="15">
        <name>Zn(2+)</name>
        <dbReference type="ChEBI" id="CHEBI:29105"/>
    </cofactor>
    <text evidence="15">Binds 1 zinc ion per subunit.</text>
</comment>
<dbReference type="GO" id="GO:0004572">
    <property type="term" value="F:mannosyl-oligosaccharide 1,3-1,6-alpha-mannosidase activity"/>
    <property type="evidence" value="ECO:0007669"/>
    <property type="project" value="UniProtKB-EC"/>
</dbReference>
<dbReference type="FunFam" id="1.20.1270.50:FF:000001">
    <property type="entry name" value="Alpha-mannosidase"/>
    <property type="match status" value="1"/>
</dbReference>
<dbReference type="Gene3D" id="2.70.98.30">
    <property type="entry name" value="Golgi alpha-mannosidase II, domain 4"/>
    <property type="match status" value="1"/>
</dbReference>
<dbReference type="InterPro" id="IPR000602">
    <property type="entry name" value="Glyco_hydro_38_N"/>
</dbReference>
<protein>
    <recommendedName>
        <fullName evidence="15">Alpha-mannosidase</fullName>
        <ecNumber evidence="15">3.2.1.-</ecNumber>
    </recommendedName>
</protein>
<dbReference type="EMBL" id="JBAMMX010000027">
    <property type="protein sequence ID" value="KAK6913171.1"/>
    <property type="molecule type" value="Genomic_DNA"/>
</dbReference>
<evidence type="ECO:0000313" key="19">
    <source>
        <dbReference type="Proteomes" id="UP001370490"/>
    </source>
</evidence>
<dbReference type="InterPro" id="IPR050843">
    <property type="entry name" value="Glycosyl_Hydrlase_38"/>
</dbReference>
<dbReference type="Gene3D" id="1.20.1270.50">
    <property type="entry name" value="Glycoside hydrolase family 38, central domain"/>
    <property type="match status" value="1"/>
</dbReference>
<evidence type="ECO:0000256" key="10">
    <source>
        <dbReference type="ARBA" id="ARBA00023034"/>
    </source>
</evidence>
<keyword evidence="8" id="KW-0735">Signal-anchor</keyword>
<dbReference type="SUPFAM" id="SSF88688">
    <property type="entry name" value="Families 57/38 glycoside transferase middle domain"/>
    <property type="match status" value="1"/>
</dbReference>
<name>A0AAN8YU78_9MAGN</name>
<accession>A0AAN8YU78</accession>
<dbReference type="InterPro" id="IPR011330">
    <property type="entry name" value="Glyco_hydro/deAcase_b/a-brl"/>
</dbReference>
<evidence type="ECO:0000256" key="15">
    <source>
        <dbReference type="RuleBase" id="RU361199"/>
    </source>
</evidence>
<dbReference type="FunFam" id="2.60.40.1180:FF:000019">
    <property type="entry name" value="Alpha-mannosidase 2"/>
    <property type="match status" value="1"/>
</dbReference>
<keyword evidence="6 15" id="KW-0378">Hydrolase</keyword>
<evidence type="ECO:0000256" key="8">
    <source>
        <dbReference type="ARBA" id="ARBA00022968"/>
    </source>
</evidence>
<evidence type="ECO:0000256" key="9">
    <source>
        <dbReference type="ARBA" id="ARBA00022989"/>
    </source>
</evidence>
<dbReference type="GO" id="GO:0030246">
    <property type="term" value="F:carbohydrate binding"/>
    <property type="evidence" value="ECO:0007669"/>
    <property type="project" value="InterPro"/>
</dbReference>
<dbReference type="InterPro" id="IPR028995">
    <property type="entry name" value="Glyco_hydro_57/38_cen_sf"/>
</dbReference>
<organism evidence="18 19">
    <name type="scientific">Dillenia turbinata</name>
    <dbReference type="NCBI Taxonomy" id="194707"/>
    <lineage>
        <taxon>Eukaryota</taxon>
        <taxon>Viridiplantae</taxon>
        <taxon>Streptophyta</taxon>
        <taxon>Embryophyta</taxon>
        <taxon>Tracheophyta</taxon>
        <taxon>Spermatophyta</taxon>
        <taxon>Magnoliopsida</taxon>
        <taxon>eudicotyledons</taxon>
        <taxon>Gunneridae</taxon>
        <taxon>Pentapetalae</taxon>
        <taxon>Dilleniales</taxon>
        <taxon>Dilleniaceae</taxon>
        <taxon>Dillenia</taxon>
    </lineage>
</organism>
<dbReference type="InterPro" id="IPR011013">
    <property type="entry name" value="Gal_mutarotase_sf_dom"/>
</dbReference>
<dbReference type="SUPFAM" id="SSF74650">
    <property type="entry name" value="Galactose mutarotase-like"/>
    <property type="match status" value="1"/>
</dbReference>
<dbReference type="GO" id="GO:0006013">
    <property type="term" value="P:mannose metabolic process"/>
    <property type="evidence" value="ECO:0007669"/>
    <property type="project" value="InterPro"/>
</dbReference>
<dbReference type="InterPro" id="IPR037094">
    <property type="entry name" value="Glyco_hydro_38_cen_sf"/>
</dbReference>
<comment type="similarity">
    <text evidence="3 15">Belongs to the glycosyl hydrolase 38 family.</text>
</comment>
<dbReference type="FunFam" id="2.70.98.30:FF:000007">
    <property type="entry name" value="Alpha-mannosidase"/>
    <property type="match status" value="1"/>
</dbReference>
<dbReference type="PANTHER" id="PTHR11607">
    <property type="entry name" value="ALPHA-MANNOSIDASE"/>
    <property type="match status" value="1"/>
</dbReference>
<evidence type="ECO:0000256" key="5">
    <source>
        <dbReference type="ARBA" id="ARBA00022723"/>
    </source>
</evidence>
<evidence type="ECO:0000256" key="16">
    <source>
        <dbReference type="SAM" id="Phobius"/>
    </source>
</evidence>
<keyword evidence="13 15" id="KW-0326">Glycosidase</keyword>
<dbReference type="Pfam" id="PF09261">
    <property type="entry name" value="Alpha-mann_mid"/>
    <property type="match status" value="1"/>
</dbReference>
<dbReference type="InterPro" id="IPR011682">
    <property type="entry name" value="Glyco_hydro_38_C"/>
</dbReference>
<evidence type="ECO:0000256" key="12">
    <source>
        <dbReference type="ARBA" id="ARBA00023157"/>
    </source>
</evidence>
<dbReference type="InterPro" id="IPR015341">
    <property type="entry name" value="Glyco_hydro_38_cen"/>
</dbReference>
<dbReference type="Pfam" id="PF01074">
    <property type="entry name" value="Glyco_hydro_38N"/>
    <property type="match status" value="1"/>
</dbReference>
<comment type="pathway">
    <text evidence="2">Protein modification; protein glycosylation.</text>
</comment>
<evidence type="ECO:0000256" key="3">
    <source>
        <dbReference type="ARBA" id="ARBA00009792"/>
    </source>
</evidence>
<evidence type="ECO:0000256" key="2">
    <source>
        <dbReference type="ARBA" id="ARBA00004922"/>
    </source>
</evidence>
<comment type="subcellular location">
    <subcellularLocation>
        <location evidence="1">Golgi apparatus membrane</location>
        <topology evidence="1">Single-pass type II membrane protein</topology>
    </subcellularLocation>
</comment>
<dbReference type="GO" id="GO:0046872">
    <property type="term" value="F:metal ion binding"/>
    <property type="evidence" value="ECO:0007669"/>
    <property type="project" value="UniProtKB-KW"/>
</dbReference>
<evidence type="ECO:0000313" key="18">
    <source>
        <dbReference type="EMBL" id="KAK6913171.1"/>
    </source>
</evidence>
<gene>
    <name evidence="18" type="ORF">RJ641_022772</name>
</gene>
<keyword evidence="7 15" id="KW-0862">Zinc</keyword>
<comment type="caution">
    <text evidence="18">The sequence shown here is derived from an EMBL/GenBank/DDBJ whole genome shotgun (WGS) entry which is preliminary data.</text>
</comment>
<dbReference type="FunFam" id="3.20.110.10:FF:000005">
    <property type="entry name" value="Alpha-mannosidase"/>
    <property type="match status" value="1"/>
</dbReference>
<dbReference type="Proteomes" id="UP001370490">
    <property type="component" value="Unassembled WGS sequence"/>
</dbReference>
<evidence type="ECO:0000256" key="4">
    <source>
        <dbReference type="ARBA" id="ARBA00022692"/>
    </source>
</evidence>
<evidence type="ECO:0000256" key="1">
    <source>
        <dbReference type="ARBA" id="ARBA00004323"/>
    </source>
</evidence>
<dbReference type="GO" id="GO:0006491">
    <property type="term" value="P:N-glycan processing"/>
    <property type="evidence" value="ECO:0007669"/>
    <property type="project" value="TreeGrafter"/>
</dbReference>
<proteinExistence type="inferred from homology"/>
<keyword evidence="19" id="KW-1185">Reference proteome</keyword>
<evidence type="ECO:0000256" key="7">
    <source>
        <dbReference type="ARBA" id="ARBA00022833"/>
    </source>
</evidence>
<evidence type="ECO:0000256" key="11">
    <source>
        <dbReference type="ARBA" id="ARBA00023136"/>
    </source>
</evidence>
<keyword evidence="9 16" id="KW-1133">Transmembrane helix</keyword>
<feature type="domain" description="Glycoside hydrolase family 38 central" evidence="17">
    <location>
        <begin position="485"/>
        <end position="570"/>
    </location>
</feature>
<comment type="catalytic activity">
    <reaction evidence="14">
        <text>N(4)-{beta-D-GlcNAc-(1-&gt;2)-alpha-D-Man-(1-&gt;3)-[alpha-D-Man-(1-&gt;3)-[alpha-D-Man-(1-&gt;6)]-alpha-D-Man-(1-&gt;6)]-beta-D-Man-(1-&gt;4)-beta-D-GlcNAc-(1-&gt;4)-beta-D-GlcNAc}-L-asparaginyl-[protein] + 2 H2O = 2 alpha-D-mannopyranose + an N(4)-{beta-D-GlcNAc-(1-&gt;2)-alpha-D-Man-(1-&gt;3)-[alpha-D-Man-(1-&gt;6)]-beta-D-Man-(1-&gt;4)-beta-D-GlcNAc-(1-&gt;4)-beta-D-GlcNAc}-L-asparaginyl-[protein]</text>
        <dbReference type="Rhea" id="RHEA:56052"/>
        <dbReference type="Rhea" id="RHEA-COMP:14368"/>
        <dbReference type="Rhea" id="RHEA-COMP:14369"/>
        <dbReference type="ChEBI" id="CHEBI:15377"/>
        <dbReference type="ChEBI" id="CHEBI:28729"/>
        <dbReference type="ChEBI" id="CHEBI:60615"/>
        <dbReference type="ChEBI" id="CHEBI:60625"/>
        <dbReference type="EC" id="3.2.1.114"/>
    </reaction>
</comment>
<dbReference type="GO" id="GO:0000139">
    <property type="term" value="C:Golgi membrane"/>
    <property type="evidence" value="ECO:0007669"/>
    <property type="project" value="UniProtKB-SubCell"/>
</dbReference>